<dbReference type="Gene3D" id="3.40.50.300">
    <property type="entry name" value="P-loop containing nucleotide triphosphate hydrolases"/>
    <property type="match status" value="1"/>
</dbReference>
<evidence type="ECO:0000256" key="3">
    <source>
        <dbReference type="ARBA" id="ARBA00019010"/>
    </source>
</evidence>
<comment type="similarity">
    <text evidence="2">Belongs to the TsaE family.</text>
</comment>
<proteinExistence type="inferred from homology"/>
<name>A0AAP8PQ32_9STAP</name>
<dbReference type="NCBIfam" id="TIGR00150">
    <property type="entry name" value="T6A_YjeE"/>
    <property type="match status" value="1"/>
</dbReference>
<comment type="subcellular location">
    <subcellularLocation>
        <location evidence="1">Cytoplasm</location>
    </subcellularLocation>
</comment>
<comment type="caution">
    <text evidence="11">The sequence shown here is derived from an EMBL/GenBank/DDBJ whole genome shotgun (WGS) entry which is preliminary data.</text>
</comment>
<keyword evidence="5" id="KW-0819">tRNA processing</keyword>
<dbReference type="AlphaFoldDB" id="A0AAP8PQ32"/>
<dbReference type="GO" id="GO:0005524">
    <property type="term" value="F:ATP binding"/>
    <property type="evidence" value="ECO:0007669"/>
    <property type="project" value="UniProtKB-KW"/>
</dbReference>
<dbReference type="Pfam" id="PF02367">
    <property type="entry name" value="TsaE"/>
    <property type="match status" value="1"/>
</dbReference>
<sequence length="153" mass="17351">MIEIHGLDEMERFGTSLASKLFAGDVLLLEGDLGAGKTTLSQKIGAALGVKRNINSPTFNIIKSYNGDTLKFHHMDCYRLEESDEDLGFEEYFNDEAVTVIEWSRFIKDYLPPTYMVIHIQVESETARQITLEAQGTHYEQIKESLLNELSTD</sequence>
<organism evidence="11 12">
    <name type="scientific">Staphylococcus auricularis</name>
    <dbReference type="NCBI Taxonomy" id="29379"/>
    <lineage>
        <taxon>Bacteria</taxon>
        <taxon>Bacillati</taxon>
        <taxon>Bacillota</taxon>
        <taxon>Bacilli</taxon>
        <taxon>Bacillales</taxon>
        <taxon>Staphylococcaceae</taxon>
        <taxon>Staphylococcus</taxon>
    </lineage>
</organism>
<evidence type="ECO:0000256" key="5">
    <source>
        <dbReference type="ARBA" id="ARBA00022694"/>
    </source>
</evidence>
<gene>
    <name evidence="11" type="ORF">CD158_02730</name>
</gene>
<dbReference type="GeneID" id="64981737"/>
<dbReference type="PANTHER" id="PTHR33540:SF2">
    <property type="entry name" value="TRNA THREONYLCARBAMOYLADENOSINE BIOSYNTHESIS PROTEIN TSAE"/>
    <property type="match status" value="1"/>
</dbReference>
<dbReference type="InterPro" id="IPR003442">
    <property type="entry name" value="T6A_TsaE"/>
</dbReference>
<keyword evidence="4" id="KW-0963">Cytoplasm</keyword>
<evidence type="ECO:0000256" key="6">
    <source>
        <dbReference type="ARBA" id="ARBA00022723"/>
    </source>
</evidence>
<dbReference type="GO" id="GO:0005737">
    <property type="term" value="C:cytoplasm"/>
    <property type="evidence" value="ECO:0007669"/>
    <property type="project" value="UniProtKB-SubCell"/>
</dbReference>
<evidence type="ECO:0000256" key="10">
    <source>
        <dbReference type="ARBA" id="ARBA00032441"/>
    </source>
</evidence>
<keyword evidence="6" id="KW-0479">Metal-binding</keyword>
<evidence type="ECO:0000256" key="1">
    <source>
        <dbReference type="ARBA" id="ARBA00004496"/>
    </source>
</evidence>
<evidence type="ECO:0000313" key="11">
    <source>
        <dbReference type="EMBL" id="PNZ68738.1"/>
    </source>
</evidence>
<keyword evidence="7" id="KW-0547">Nucleotide-binding</keyword>
<evidence type="ECO:0000256" key="2">
    <source>
        <dbReference type="ARBA" id="ARBA00007599"/>
    </source>
</evidence>
<reference evidence="11 12" key="1">
    <citation type="submission" date="2017-08" db="EMBL/GenBank/DDBJ databases">
        <title>Draft genome sequences of 64 type strains of genus Staph aureus.</title>
        <authorList>
            <person name="Cole K."/>
            <person name="Golubchik T."/>
            <person name="Russell J."/>
            <person name="Foster D."/>
            <person name="Llewelyn M."/>
            <person name="Wilson D."/>
            <person name="Crook D."/>
            <person name="Paul J."/>
        </authorList>
    </citation>
    <scope>NUCLEOTIDE SEQUENCE [LARGE SCALE GENOMIC DNA]</scope>
    <source>
        <strain evidence="11 12">NCTC 12101</strain>
    </source>
</reference>
<dbReference type="SUPFAM" id="SSF52540">
    <property type="entry name" value="P-loop containing nucleoside triphosphate hydrolases"/>
    <property type="match status" value="1"/>
</dbReference>
<keyword evidence="8" id="KW-0067">ATP-binding</keyword>
<dbReference type="RefSeq" id="WP_059107641.1">
    <property type="nucleotide sequence ID" value="NZ_AP024589.1"/>
</dbReference>
<dbReference type="GO" id="GO:0046872">
    <property type="term" value="F:metal ion binding"/>
    <property type="evidence" value="ECO:0007669"/>
    <property type="project" value="UniProtKB-KW"/>
</dbReference>
<keyword evidence="9" id="KW-0460">Magnesium</keyword>
<evidence type="ECO:0000313" key="12">
    <source>
        <dbReference type="Proteomes" id="UP000242470"/>
    </source>
</evidence>
<dbReference type="Proteomes" id="UP000242470">
    <property type="component" value="Unassembled WGS sequence"/>
</dbReference>
<accession>A0AAP8PQ32</accession>
<evidence type="ECO:0000256" key="8">
    <source>
        <dbReference type="ARBA" id="ARBA00022840"/>
    </source>
</evidence>
<evidence type="ECO:0000256" key="9">
    <source>
        <dbReference type="ARBA" id="ARBA00022842"/>
    </source>
</evidence>
<dbReference type="EMBL" id="PPQW01000010">
    <property type="protein sequence ID" value="PNZ68738.1"/>
    <property type="molecule type" value="Genomic_DNA"/>
</dbReference>
<dbReference type="PANTHER" id="PTHR33540">
    <property type="entry name" value="TRNA THREONYLCARBAMOYLADENOSINE BIOSYNTHESIS PROTEIN TSAE"/>
    <property type="match status" value="1"/>
</dbReference>
<dbReference type="GO" id="GO:0002949">
    <property type="term" value="P:tRNA threonylcarbamoyladenosine modification"/>
    <property type="evidence" value="ECO:0007669"/>
    <property type="project" value="InterPro"/>
</dbReference>
<dbReference type="InterPro" id="IPR027417">
    <property type="entry name" value="P-loop_NTPase"/>
</dbReference>
<evidence type="ECO:0000256" key="7">
    <source>
        <dbReference type="ARBA" id="ARBA00022741"/>
    </source>
</evidence>
<evidence type="ECO:0000256" key="4">
    <source>
        <dbReference type="ARBA" id="ARBA00022490"/>
    </source>
</evidence>
<protein>
    <recommendedName>
        <fullName evidence="3">tRNA threonylcarbamoyladenosine biosynthesis protein TsaE</fullName>
    </recommendedName>
    <alternativeName>
        <fullName evidence="10">t(6)A37 threonylcarbamoyladenosine biosynthesis protein TsaE</fullName>
    </alternativeName>
</protein>